<keyword evidence="3" id="KW-1185">Reference proteome</keyword>
<dbReference type="Proteomes" id="UP001056012">
    <property type="component" value="Chromosome 4"/>
</dbReference>
<dbReference type="OrthoDB" id="3781034at2759"/>
<dbReference type="EMBL" id="CP089277">
    <property type="protein sequence ID" value="USP78372.1"/>
    <property type="molecule type" value="Genomic_DNA"/>
</dbReference>
<reference evidence="2" key="1">
    <citation type="submission" date="2021-12" db="EMBL/GenBank/DDBJ databases">
        <title>Curvularia clavata genome.</title>
        <authorList>
            <person name="Cao Y."/>
        </authorList>
    </citation>
    <scope>NUCLEOTIDE SEQUENCE</scope>
    <source>
        <strain evidence="2">Yc1106</strain>
    </source>
</reference>
<feature type="signal peptide" evidence="1">
    <location>
        <begin position="1"/>
        <end position="19"/>
    </location>
</feature>
<dbReference type="VEuPathDB" id="FungiDB:yc1106_05646"/>
<gene>
    <name evidence="2" type="ORF">yc1106_05646</name>
</gene>
<name>A0A9Q8Z8G2_CURCL</name>
<organism evidence="2 3">
    <name type="scientific">Curvularia clavata</name>
    <dbReference type="NCBI Taxonomy" id="95742"/>
    <lineage>
        <taxon>Eukaryota</taxon>
        <taxon>Fungi</taxon>
        <taxon>Dikarya</taxon>
        <taxon>Ascomycota</taxon>
        <taxon>Pezizomycotina</taxon>
        <taxon>Dothideomycetes</taxon>
        <taxon>Pleosporomycetidae</taxon>
        <taxon>Pleosporales</taxon>
        <taxon>Pleosporineae</taxon>
        <taxon>Pleosporaceae</taxon>
        <taxon>Curvularia</taxon>
    </lineage>
</organism>
<protein>
    <submittedName>
        <fullName evidence="2">Uncharacterized protein</fullName>
    </submittedName>
</protein>
<feature type="chain" id="PRO_5040359419" evidence="1">
    <location>
        <begin position="20"/>
        <end position="98"/>
    </location>
</feature>
<keyword evidence="1" id="KW-0732">Signal</keyword>
<proteinExistence type="predicted"/>
<evidence type="ECO:0000313" key="3">
    <source>
        <dbReference type="Proteomes" id="UP001056012"/>
    </source>
</evidence>
<dbReference type="AlphaFoldDB" id="A0A9Q8Z8G2"/>
<accession>A0A9Q8Z8G2</accession>
<evidence type="ECO:0000256" key="1">
    <source>
        <dbReference type="SAM" id="SignalP"/>
    </source>
</evidence>
<sequence>MKLTTVTALLISTLPSVFAQGHPGLCYPSTCGYAIVNSGQDTQSGIAQKTCGRTDTCSGQEWNTVFHMDIQGRWYSMGFCSTGCYIEQRDGCQWAGCH</sequence>
<evidence type="ECO:0000313" key="2">
    <source>
        <dbReference type="EMBL" id="USP78372.1"/>
    </source>
</evidence>